<evidence type="ECO:0000313" key="12">
    <source>
        <dbReference type="Proteomes" id="UP000681594"/>
    </source>
</evidence>
<keyword evidence="9" id="KW-1133">Transmembrane helix</keyword>
<keyword evidence="4" id="KW-0808">Transferase</keyword>
<keyword evidence="7" id="KW-0067">ATP-binding</keyword>
<gene>
    <name evidence="11" type="ORF">J8J14_05945</name>
</gene>
<evidence type="ECO:0000256" key="3">
    <source>
        <dbReference type="ARBA" id="ARBA00022553"/>
    </source>
</evidence>
<evidence type="ECO:0000256" key="8">
    <source>
        <dbReference type="SAM" id="MobiDB-lite"/>
    </source>
</evidence>
<dbReference type="InterPro" id="IPR011102">
    <property type="entry name" value="Sig_transdc_His_kinase_HWE"/>
</dbReference>
<dbReference type="GO" id="GO:0016301">
    <property type="term" value="F:kinase activity"/>
    <property type="evidence" value="ECO:0007669"/>
    <property type="project" value="UniProtKB-KW"/>
</dbReference>
<keyword evidence="9" id="KW-0472">Membrane</keyword>
<evidence type="ECO:0000256" key="9">
    <source>
        <dbReference type="SAM" id="Phobius"/>
    </source>
</evidence>
<evidence type="ECO:0000256" key="5">
    <source>
        <dbReference type="ARBA" id="ARBA00022741"/>
    </source>
</evidence>
<organism evidence="11 12">
    <name type="scientific">Pararoseomonas baculiformis</name>
    <dbReference type="NCBI Taxonomy" id="2820812"/>
    <lineage>
        <taxon>Bacteria</taxon>
        <taxon>Pseudomonadati</taxon>
        <taxon>Pseudomonadota</taxon>
        <taxon>Alphaproteobacteria</taxon>
        <taxon>Acetobacterales</taxon>
        <taxon>Acetobacteraceae</taxon>
        <taxon>Pararoseomonas</taxon>
    </lineage>
</organism>
<evidence type="ECO:0000256" key="2">
    <source>
        <dbReference type="ARBA" id="ARBA00012438"/>
    </source>
</evidence>
<evidence type="ECO:0000256" key="7">
    <source>
        <dbReference type="ARBA" id="ARBA00022840"/>
    </source>
</evidence>
<dbReference type="Pfam" id="PF07536">
    <property type="entry name" value="HWE_HK"/>
    <property type="match status" value="1"/>
</dbReference>
<dbReference type="Gene3D" id="3.30.450.20">
    <property type="entry name" value="PAS domain"/>
    <property type="match status" value="1"/>
</dbReference>
<dbReference type="Proteomes" id="UP000681594">
    <property type="component" value="Unassembled WGS sequence"/>
</dbReference>
<dbReference type="SMART" id="SM00911">
    <property type="entry name" value="HWE_HK"/>
    <property type="match status" value="1"/>
</dbReference>
<feature type="transmembrane region" description="Helical" evidence="9">
    <location>
        <begin position="31"/>
        <end position="51"/>
    </location>
</feature>
<keyword evidence="9" id="KW-0812">Transmembrane</keyword>
<protein>
    <recommendedName>
        <fullName evidence="2">histidine kinase</fullName>
        <ecNumber evidence="2">2.7.13.3</ecNumber>
    </recommendedName>
</protein>
<dbReference type="CDD" id="cd18773">
    <property type="entry name" value="PDC1_HK_sensor"/>
    <property type="match status" value="1"/>
</dbReference>
<dbReference type="EC" id="2.7.13.3" evidence="2"/>
<feature type="compositionally biased region" description="Basic and acidic residues" evidence="8">
    <location>
        <begin position="10"/>
        <end position="20"/>
    </location>
</feature>
<evidence type="ECO:0000313" key="11">
    <source>
        <dbReference type="EMBL" id="MBP0444317.1"/>
    </source>
</evidence>
<feature type="region of interest" description="Disordered" evidence="8">
    <location>
        <begin position="1"/>
        <end position="20"/>
    </location>
</feature>
<dbReference type="CDD" id="cd18774">
    <property type="entry name" value="PDC2_HK_sensor"/>
    <property type="match status" value="1"/>
</dbReference>
<dbReference type="Gene3D" id="3.30.565.10">
    <property type="entry name" value="Histidine kinase-like ATPase, C-terminal domain"/>
    <property type="match status" value="1"/>
</dbReference>
<dbReference type="InterPro" id="IPR036890">
    <property type="entry name" value="HATPase_C_sf"/>
</dbReference>
<dbReference type="PANTHER" id="PTHR41523:SF7">
    <property type="entry name" value="HISTIDINE KINASE"/>
    <property type="match status" value="1"/>
</dbReference>
<comment type="catalytic activity">
    <reaction evidence="1">
        <text>ATP + protein L-histidine = ADP + protein N-phospho-L-histidine.</text>
        <dbReference type="EC" id="2.7.13.3"/>
    </reaction>
</comment>
<keyword evidence="6 11" id="KW-0418">Kinase</keyword>
<reference evidence="11 12" key="1">
    <citation type="submission" date="2021-03" db="EMBL/GenBank/DDBJ databases">
        <authorList>
            <person name="So Y."/>
        </authorList>
    </citation>
    <scope>NUCLEOTIDE SEQUENCE [LARGE SCALE GENOMIC DNA]</scope>
    <source>
        <strain evidence="11 12">SSH11</strain>
    </source>
</reference>
<keyword evidence="5" id="KW-0547">Nucleotide-binding</keyword>
<evidence type="ECO:0000259" key="10">
    <source>
        <dbReference type="SMART" id="SM00911"/>
    </source>
</evidence>
<dbReference type="PANTHER" id="PTHR41523">
    <property type="entry name" value="TWO-COMPONENT SYSTEM SENSOR PROTEIN"/>
    <property type="match status" value="1"/>
</dbReference>
<sequence length="576" mass="60509">MDSSTARVEGATRDAAPRHAQRAEWSVRTRLVVLALSVALPAALALGLAALEGWHGARERTDAALRARTEALSAAIVRELATVRGTLEALAASPALAEGRLDIFREQIGRTPRPAGARIMLAATDGRLILSSEHPLGTPLPPRVDPELTRRVMQTGKAEVSNLDRGPISREYIVGVYVPVRGTDGQALYDLSMNLRASSLDRVLTEQRLPDTWRAALLDGRGLVVARTHDSGTLIGRQATPLTMAAIAAEASPFETVSHEGMPARGVQAEVPGTHWRVVVVVPLEEIAAPLHAGLLAAMATGGGLLLLGLGGAAWQGRRIALAFSALAKGAAALGRGEEPVRPPPGVAEASRVGAALSDAAAALAGREAERADADRRQALLIGELNHRVKNTLATVQAIAAQTLRGEGRDPAQSYADLDQRLRALARAHDLLVARTWADTPLPSVVRAALAPWTETGRVTVACSCAGVFPALRAAQAQALVLALHELATNAAKYGALSRPEGLVTVGCTTEAGVAWVEWTERGGPPVEAAPVRRGFGTRLLERALPREMGPGSLVTFDFRREGLRAEIRIGGGAAG</sequence>
<feature type="domain" description="Signal transduction histidine kinase HWE region" evidence="10">
    <location>
        <begin position="384"/>
        <end position="467"/>
    </location>
</feature>
<keyword evidence="12" id="KW-1185">Reference proteome</keyword>
<name>A0ABS4ABD7_9PROT</name>
<dbReference type="EMBL" id="JAGIZB010000004">
    <property type="protein sequence ID" value="MBP0444317.1"/>
    <property type="molecule type" value="Genomic_DNA"/>
</dbReference>
<keyword evidence="3" id="KW-0597">Phosphoprotein</keyword>
<evidence type="ECO:0000256" key="4">
    <source>
        <dbReference type="ARBA" id="ARBA00022679"/>
    </source>
</evidence>
<evidence type="ECO:0000256" key="6">
    <source>
        <dbReference type="ARBA" id="ARBA00022777"/>
    </source>
</evidence>
<dbReference type="RefSeq" id="WP_209378538.1">
    <property type="nucleotide sequence ID" value="NZ_JAGIZB010000004.1"/>
</dbReference>
<comment type="caution">
    <text evidence="11">The sequence shown here is derived from an EMBL/GenBank/DDBJ whole genome shotgun (WGS) entry which is preliminary data.</text>
</comment>
<accession>A0ABS4ABD7</accession>
<evidence type="ECO:0000256" key="1">
    <source>
        <dbReference type="ARBA" id="ARBA00000085"/>
    </source>
</evidence>
<proteinExistence type="predicted"/>